<dbReference type="EMBL" id="CP017599">
    <property type="protein sequence ID" value="AOX01885.1"/>
    <property type="molecule type" value="Genomic_DNA"/>
</dbReference>
<dbReference type="InterPro" id="IPR029024">
    <property type="entry name" value="TerB-like"/>
</dbReference>
<gene>
    <name evidence="3" type="ORF">BJP34_22800</name>
</gene>
<dbReference type="Gene3D" id="1.10.3680.10">
    <property type="entry name" value="TerB-like"/>
    <property type="match status" value="1"/>
</dbReference>
<feature type="domain" description="Mo-dependent nitrogenase C-terminal" evidence="2">
    <location>
        <begin position="151"/>
        <end position="232"/>
    </location>
</feature>
<name>A0A1D8TWF5_9CYAN</name>
<dbReference type="CDD" id="cd07177">
    <property type="entry name" value="terB_like"/>
    <property type="match status" value="1"/>
</dbReference>
<protein>
    <submittedName>
        <fullName evidence="3">Nitrogenase</fullName>
    </submittedName>
</protein>
<dbReference type="STRING" id="1458985.BJP34_22800"/>
<organism evidence="3 4">
    <name type="scientific">Moorena producens PAL-8-15-08-1</name>
    <dbReference type="NCBI Taxonomy" id="1458985"/>
    <lineage>
        <taxon>Bacteria</taxon>
        <taxon>Bacillati</taxon>
        <taxon>Cyanobacteriota</taxon>
        <taxon>Cyanophyceae</taxon>
        <taxon>Coleofasciculales</taxon>
        <taxon>Coleofasciculaceae</taxon>
        <taxon>Moorena</taxon>
    </lineage>
</organism>
<dbReference type="Proteomes" id="UP000177870">
    <property type="component" value="Chromosome"/>
</dbReference>
<reference evidence="4" key="1">
    <citation type="submission" date="2016-10" db="EMBL/GenBank/DDBJ databases">
        <title>Comparative genomics uncovers the prolific and rare metabolic potential of the cyanobacterial genus Moorea.</title>
        <authorList>
            <person name="Leao T."/>
            <person name="Castelao G."/>
            <person name="Korobeynikov A."/>
            <person name="Monroe E.A."/>
            <person name="Podell S."/>
            <person name="Glukhov E."/>
            <person name="Allen E."/>
            <person name="Gerwick W.H."/>
            <person name="Gerwick L."/>
        </authorList>
    </citation>
    <scope>NUCLEOTIDE SEQUENCE [LARGE SCALE GENOMIC DNA]</scope>
    <source>
        <strain evidence="4">PAL-8-15-08-1</strain>
    </source>
</reference>
<dbReference type="InterPro" id="IPR009717">
    <property type="entry name" value="Mo-dep_Nase_C"/>
</dbReference>
<accession>A0A1D8TWF5</accession>
<dbReference type="AlphaFoldDB" id="A0A1D8TWF5"/>
<evidence type="ECO:0000313" key="3">
    <source>
        <dbReference type="EMBL" id="AOX01885.1"/>
    </source>
</evidence>
<evidence type="ECO:0000256" key="1">
    <source>
        <dbReference type="SAM" id="MobiDB-lite"/>
    </source>
</evidence>
<dbReference type="Pfam" id="PF06967">
    <property type="entry name" value="Mo-nitro_C"/>
    <property type="match status" value="1"/>
</dbReference>
<sequence length="233" mass="25726">MAISSSATYTEEQISAWLRGLFAVAWADGHFDPEEQEVMAQITQETLAPGTDLQSFDKPITPEELAAALGKDNTTAENFLRTAVMVALADGVYSATEADVLDQFCEALGHKVEALESLQVTLYDGKATEQSDSVDALAQEPGSSDHPHSDILQPMRDWLDGMDVNDPRVARFMCKLIPSQCPFERDVKLFNHKIVHIPPMCKLNPLYDQLVGLRFRALSYLADDCGEDVSAYL</sequence>
<dbReference type="KEGG" id="mpro:BJP34_22800"/>
<dbReference type="RefSeq" id="WP_070394315.1">
    <property type="nucleotide sequence ID" value="NZ_CP017599.1"/>
</dbReference>
<evidence type="ECO:0000259" key="2">
    <source>
        <dbReference type="Pfam" id="PF06967"/>
    </source>
</evidence>
<dbReference type="OrthoDB" id="516441at2"/>
<evidence type="ECO:0000313" key="4">
    <source>
        <dbReference type="Proteomes" id="UP000177870"/>
    </source>
</evidence>
<dbReference type="SUPFAM" id="SSF158682">
    <property type="entry name" value="TerB-like"/>
    <property type="match status" value="1"/>
</dbReference>
<proteinExistence type="predicted"/>
<feature type="region of interest" description="Disordered" evidence="1">
    <location>
        <begin position="131"/>
        <end position="150"/>
    </location>
</feature>